<name>M2RCM1_CERS8</name>
<feature type="transmembrane region" description="Helical" evidence="1">
    <location>
        <begin position="12"/>
        <end position="34"/>
    </location>
</feature>
<keyword evidence="1" id="KW-1133">Transmembrane helix</keyword>
<feature type="domain" description="DUF6533" evidence="2">
    <location>
        <begin position="23"/>
        <end position="68"/>
    </location>
</feature>
<protein>
    <recommendedName>
        <fullName evidence="2">DUF6533 domain-containing protein</fullName>
    </recommendedName>
</protein>
<dbReference type="AlphaFoldDB" id="M2RCM1"/>
<dbReference type="Pfam" id="PF20151">
    <property type="entry name" value="DUF6533"/>
    <property type="match status" value="1"/>
</dbReference>
<organism evidence="3 4">
    <name type="scientific">Ceriporiopsis subvermispora (strain B)</name>
    <name type="common">White-rot fungus</name>
    <name type="synonym">Gelatoporia subvermispora</name>
    <dbReference type="NCBI Taxonomy" id="914234"/>
    <lineage>
        <taxon>Eukaryota</taxon>
        <taxon>Fungi</taxon>
        <taxon>Dikarya</taxon>
        <taxon>Basidiomycota</taxon>
        <taxon>Agaricomycotina</taxon>
        <taxon>Agaricomycetes</taxon>
        <taxon>Polyporales</taxon>
        <taxon>Gelatoporiaceae</taxon>
        <taxon>Gelatoporia</taxon>
    </lineage>
</organism>
<keyword evidence="4" id="KW-1185">Reference proteome</keyword>
<feature type="transmembrane region" description="Helical" evidence="1">
    <location>
        <begin position="55"/>
        <end position="78"/>
    </location>
</feature>
<feature type="transmembrane region" description="Helical" evidence="1">
    <location>
        <begin position="150"/>
        <end position="167"/>
    </location>
</feature>
<dbReference type="HOGENOM" id="CLU_053360_2_0_1"/>
<dbReference type="InterPro" id="IPR045340">
    <property type="entry name" value="DUF6533"/>
</dbReference>
<feature type="transmembrane region" description="Helical" evidence="1">
    <location>
        <begin position="202"/>
        <end position="220"/>
    </location>
</feature>
<dbReference type="Proteomes" id="UP000016930">
    <property type="component" value="Unassembled WGS sequence"/>
</dbReference>
<evidence type="ECO:0000259" key="2">
    <source>
        <dbReference type="Pfam" id="PF20151"/>
    </source>
</evidence>
<evidence type="ECO:0000256" key="1">
    <source>
        <dbReference type="SAM" id="Phobius"/>
    </source>
</evidence>
<evidence type="ECO:0000313" key="4">
    <source>
        <dbReference type="Proteomes" id="UP000016930"/>
    </source>
</evidence>
<accession>M2RCM1</accession>
<keyword evidence="1" id="KW-0812">Transmembrane</keyword>
<proteinExistence type="predicted"/>
<keyword evidence="1" id="KW-0472">Membrane</keyword>
<dbReference type="EMBL" id="KB445798">
    <property type="protein sequence ID" value="EMD36546.1"/>
    <property type="molecule type" value="Genomic_DNA"/>
</dbReference>
<reference evidence="3 4" key="1">
    <citation type="journal article" date="2012" name="Proc. Natl. Acad. Sci. U.S.A.">
        <title>Comparative genomics of Ceriporiopsis subvermispora and Phanerochaete chrysosporium provide insight into selective ligninolysis.</title>
        <authorList>
            <person name="Fernandez-Fueyo E."/>
            <person name="Ruiz-Duenas F.J."/>
            <person name="Ferreira P."/>
            <person name="Floudas D."/>
            <person name="Hibbett D.S."/>
            <person name="Canessa P."/>
            <person name="Larrondo L.F."/>
            <person name="James T.Y."/>
            <person name="Seelenfreund D."/>
            <person name="Lobos S."/>
            <person name="Polanco R."/>
            <person name="Tello M."/>
            <person name="Honda Y."/>
            <person name="Watanabe T."/>
            <person name="Watanabe T."/>
            <person name="Ryu J.S."/>
            <person name="Kubicek C.P."/>
            <person name="Schmoll M."/>
            <person name="Gaskell J."/>
            <person name="Hammel K.E."/>
            <person name="St John F.J."/>
            <person name="Vanden Wymelenberg A."/>
            <person name="Sabat G."/>
            <person name="Splinter BonDurant S."/>
            <person name="Syed K."/>
            <person name="Yadav J.S."/>
            <person name="Doddapaneni H."/>
            <person name="Subramanian V."/>
            <person name="Lavin J.L."/>
            <person name="Oguiza J.A."/>
            <person name="Perez G."/>
            <person name="Pisabarro A.G."/>
            <person name="Ramirez L."/>
            <person name="Santoyo F."/>
            <person name="Master E."/>
            <person name="Coutinho P.M."/>
            <person name="Henrissat B."/>
            <person name="Lombard V."/>
            <person name="Magnuson J.K."/>
            <person name="Kuees U."/>
            <person name="Hori C."/>
            <person name="Igarashi K."/>
            <person name="Samejima M."/>
            <person name="Held B.W."/>
            <person name="Barry K.W."/>
            <person name="LaButti K.M."/>
            <person name="Lapidus A."/>
            <person name="Lindquist E.A."/>
            <person name="Lucas S.M."/>
            <person name="Riley R."/>
            <person name="Salamov A.A."/>
            <person name="Hoffmeister D."/>
            <person name="Schwenk D."/>
            <person name="Hadar Y."/>
            <person name="Yarden O."/>
            <person name="de Vries R.P."/>
            <person name="Wiebenga A."/>
            <person name="Stenlid J."/>
            <person name="Eastwood D."/>
            <person name="Grigoriev I.V."/>
            <person name="Berka R.M."/>
            <person name="Blanchette R.A."/>
            <person name="Kersten P."/>
            <person name="Martinez A.T."/>
            <person name="Vicuna R."/>
            <person name="Cullen D."/>
        </authorList>
    </citation>
    <scope>NUCLEOTIDE SEQUENCE [LARGE SCALE GENOMIC DNA]</scope>
    <source>
        <strain evidence="3 4">B</strain>
    </source>
</reference>
<gene>
    <name evidence="3" type="ORF">CERSUDRAFT_95835</name>
</gene>
<dbReference type="STRING" id="914234.M2RCM1"/>
<feature type="transmembrane region" description="Helical" evidence="1">
    <location>
        <begin position="267"/>
        <end position="284"/>
    </location>
</feature>
<evidence type="ECO:0000313" key="3">
    <source>
        <dbReference type="EMBL" id="EMD36546.1"/>
    </source>
</evidence>
<feature type="transmembrane region" description="Helical" evidence="1">
    <location>
        <begin position="241"/>
        <end position="261"/>
    </location>
</feature>
<dbReference type="OrthoDB" id="2804045at2759"/>
<sequence>MSSDADAEAEFIYNVRIGIVDNYCAIAACIAILYEHLITIADEYELVWGRKRSGATLIFMLNRYCALLFAISLLLTLFDWSTNERYGSLVSTGSFHRNPHAPCVAAKWSIPLHSLFSKSWCTYVGQFSQDFGHMLSEAVIGDRRSWCLSWPWYLSAPICIVMSRRGLLLSRSRFWALCVLEIKTFQLVLGMIVLLIATRACAIAADLLTLVVTWSSTYRIKRDADKANVKASLATLLLRDGTVYFIILLALNAMHMASYLTNTFVNISWFLVPISSILISRFLLNLRQVYHPMNIDTARPSFVRSLYQSQSQMSDLRFASTFIGNMGAPLDYNSFSADMDDDRDATSTAAAEISLGDLGYGLYRADSEQSNKELPQVTSELLRVGLEFQGVTEVRTDEV</sequence>